<dbReference type="Proteomes" id="UP000063429">
    <property type="component" value="Chromosome"/>
</dbReference>
<dbReference type="InterPro" id="IPR006913">
    <property type="entry name" value="CENP-V/GFA"/>
</dbReference>
<dbReference type="PROSITE" id="PS51891">
    <property type="entry name" value="CENP_V_GFA"/>
    <property type="match status" value="1"/>
</dbReference>
<dbReference type="InterPro" id="IPR052355">
    <property type="entry name" value="CENP-V-like"/>
</dbReference>
<evidence type="ECO:0000313" key="6">
    <source>
        <dbReference type="Proteomes" id="UP000063429"/>
    </source>
</evidence>
<evidence type="ECO:0000313" key="5">
    <source>
        <dbReference type="EMBL" id="AKZ62686.1"/>
    </source>
</evidence>
<dbReference type="EMBL" id="CP011409">
    <property type="protein sequence ID" value="AKZ62686.1"/>
    <property type="molecule type" value="Genomic_DNA"/>
</dbReference>
<feature type="domain" description="CENP-V/GFA" evidence="4">
    <location>
        <begin position="4"/>
        <end position="117"/>
    </location>
</feature>
<sequence>MDHHKGSCHCGQVRFEADVTIERITVCNCSICTKKGFLHHRVQPENFRLISGAGVLATYQFGTMAAKHHFCPHRGVHVFTRPRAAPELYTINVRCLDDFNLSDDRLSFVDFDGRNWDRNAGKLG</sequence>
<proteinExistence type="inferred from homology"/>
<dbReference type="InterPro" id="IPR011057">
    <property type="entry name" value="Mss4-like_sf"/>
</dbReference>
<evidence type="ECO:0000259" key="4">
    <source>
        <dbReference type="PROSITE" id="PS51891"/>
    </source>
</evidence>
<name>A0ABN4I187_9BURK</name>
<evidence type="ECO:0000256" key="1">
    <source>
        <dbReference type="ARBA" id="ARBA00005495"/>
    </source>
</evidence>
<dbReference type="RefSeq" id="WP_053196538.1">
    <property type="nucleotide sequence ID" value="NZ_CP011409.1"/>
</dbReference>
<protein>
    <recommendedName>
        <fullName evidence="4">CENP-V/GFA domain-containing protein</fullName>
    </recommendedName>
</protein>
<dbReference type="SUPFAM" id="SSF51316">
    <property type="entry name" value="Mss4-like"/>
    <property type="match status" value="1"/>
</dbReference>
<accession>A0ABN4I187</accession>
<reference evidence="6" key="1">
    <citation type="journal article" date="2015" name="Genome Announc.">
        <title>Complete Genome Sequence of Herbaspirillum hiltneri N3 (DSM 17495), Isolated from Surface-Sterilized Wheat Roots.</title>
        <authorList>
            <person name="Guizelini D."/>
            <person name="Saizaki P.M."/>
            <person name="Coimbra N.A."/>
            <person name="Weiss V.A."/>
            <person name="Faoro H."/>
            <person name="Sfeir M.Z."/>
            <person name="Baura V.A."/>
            <person name="Monteiro R.A."/>
            <person name="Chubatsu L.S."/>
            <person name="Souza E.M."/>
            <person name="Cruz L.M."/>
            <person name="Pedrosa F.O."/>
            <person name="Raittz R.T."/>
            <person name="Marchaukoski J.N."/>
            <person name="Steffens M.B."/>
        </authorList>
    </citation>
    <scope>NUCLEOTIDE SEQUENCE [LARGE SCALE GENOMIC DNA]</scope>
    <source>
        <strain evidence="6">N3</strain>
    </source>
</reference>
<dbReference type="PANTHER" id="PTHR28620">
    <property type="entry name" value="CENTROMERE PROTEIN V"/>
    <property type="match status" value="1"/>
</dbReference>
<evidence type="ECO:0000256" key="2">
    <source>
        <dbReference type="ARBA" id="ARBA00022723"/>
    </source>
</evidence>
<keyword evidence="3" id="KW-0862">Zinc</keyword>
<organism evidence="5 6">
    <name type="scientific">Herbaspirillum hiltneri N3</name>
    <dbReference type="NCBI Taxonomy" id="1262470"/>
    <lineage>
        <taxon>Bacteria</taxon>
        <taxon>Pseudomonadati</taxon>
        <taxon>Pseudomonadota</taxon>
        <taxon>Betaproteobacteria</taxon>
        <taxon>Burkholderiales</taxon>
        <taxon>Oxalobacteraceae</taxon>
        <taxon>Herbaspirillum</taxon>
    </lineage>
</organism>
<dbReference type="Pfam" id="PF04828">
    <property type="entry name" value="GFA"/>
    <property type="match status" value="1"/>
</dbReference>
<evidence type="ECO:0000256" key="3">
    <source>
        <dbReference type="ARBA" id="ARBA00022833"/>
    </source>
</evidence>
<dbReference type="PANTHER" id="PTHR28620:SF1">
    <property type="entry name" value="CENP-V_GFA DOMAIN-CONTAINING PROTEIN"/>
    <property type="match status" value="1"/>
</dbReference>
<dbReference type="Gene3D" id="2.170.150.70">
    <property type="match status" value="1"/>
</dbReference>
<comment type="similarity">
    <text evidence="1">Belongs to the Gfa family.</text>
</comment>
<keyword evidence="2" id="KW-0479">Metal-binding</keyword>
<gene>
    <name evidence="5" type="ORF">F506_08365</name>
</gene>
<keyword evidence="6" id="KW-1185">Reference proteome</keyword>